<accession>A0A6P1ZDR5</accession>
<dbReference type="Pfam" id="PF03454">
    <property type="entry name" value="MoeA_C"/>
    <property type="match status" value="1"/>
</dbReference>
<evidence type="ECO:0000259" key="7">
    <source>
        <dbReference type="SMART" id="SM00852"/>
    </source>
</evidence>
<dbReference type="InterPro" id="IPR008284">
    <property type="entry name" value="MoCF_biosynth_CS"/>
</dbReference>
<dbReference type="Gene3D" id="3.90.105.10">
    <property type="entry name" value="Molybdopterin biosynthesis moea protein, domain 2"/>
    <property type="match status" value="1"/>
</dbReference>
<comment type="function">
    <text evidence="1 6">Catalyzes the insertion of molybdate into adenylated molybdopterin with the concomitant release of AMP.</text>
</comment>
<dbReference type="InterPro" id="IPR005111">
    <property type="entry name" value="MoeA_C_domain_IV"/>
</dbReference>
<dbReference type="Gene3D" id="3.40.980.10">
    <property type="entry name" value="MoaB/Mog-like domain"/>
    <property type="match status" value="1"/>
</dbReference>
<dbReference type="Pfam" id="PF00994">
    <property type="entry name" value="MoCF_biosynth"/>
    <property type="match status" value="1"/>
</dbReference>
<dbReference type="InterPro" id="IPR036688">
    <property type="entry name" value="MoeA_C_domain_IV_sf"/>
</dbReference>
<comment type="pathway">
    <text evidence="2 6">Cofactor biosynthesis; molybdopterin biosynthesis.</text>
</comment>
<evidence type="ECO:0000256" key="2">
    <source>
        <dbReference type="ARBA" id="ARBA00005046"/>
    </source>
</evidence>
<dbReference type="NCBIfam" id="TIGR00177">
    <property type="entry name" value="molyb_syn"/>
    <property type="match status" value="1"/>
</dbReference>
<keyword evidence="6 8" id="KW-0808">Transferase</keyword>
<dbReference type="OrthoDB" id="9804758at2"/>
<dbReference type="PROSITE" id="PS01079">
    <property type="entry name" value="MOCF_BIOSYNTHESIS_2"/>
    <property type="match status" value="1"/>
</dbReference>
<dbReference type="GO" id="GO:0061599">
    <property type="term" value="F:molybdopterin molybdotransferase activity"/>
    <property type="evidence" value="ECO:0007669"/>
    <property type="project" value="UniProtKB-UniRule"/>
</dbReference>
<dbReference type="EMBL" id="QMIF01000010">
    <property type="protein sequence ID" value="TVM32493.1"/>
    <property type="molecule type" value="Genomic_DNA"/>
</dbReference>
<dbReference type="AlphaFoldDB" id="A0A6P1ZDR5"/>
<protein>
    <recommendedName>
        <fullName evidence="6">Molybdopterin molybdenumtransferase</fullName>
        <ecNumber evidence="6">2.10.1.1</ecNumber>
    </recommendedName>
</protein>
<dbReference type="Pfam" id="PF03453">
    <property type="entry name" value="MoeA_N"/>
    <property type="match status" value="1"/>
</dbReference>
<dbReference type="CDD" id="cd00887">
    <property type="entry name" value="MoeA"/>
    <property type="match status" value="1"/>
</dbReference>
<dbReference type="EC" id="2.10.1.1" evidence="6"/>
<dbReference type="SUPFAM" id="SSF63867">
    <property type="entry name" value="MoeA C-terminal domain-like"/>
    <property type="match status" value="1"/>
</dbReference>
<reference evidence="8 9" key="1">
    <citation type="submission" date="2018-06" db="EMBL/GenBank/DDBJ databases">
        <title>Complete genome of Desulfovibrio marinus P48SEP.</title>
        <authorList>
            <person name="Crispim J.S."/>
            <person name="Vidigal P.M.P."/>
            <person name="Silva L.C.F."/>
            <person name="Araujo L.C."/>
            <person name="Laguardia C.N."/>
            <person name="Dias R.S."/>
            <person name="Sousa M.P."/>
            <person name="Paula S.O."/>
            <person name="Silva C."/>
        </authorList>
    </citation>
    <scope>NUCLEOTIDE SEQUENCE [LARGE SCALE GENOMIC DNA]</scope>
    <source>
        <strain evidence="8 9">P48SEP</strain>
    </source>
</reference>
<dbReference type="UniPathway" id="UPA00344"/>
<dbReference type="Gene3D" id="2.40.340.10">
    <property type="entry name" value="MoeA, C-terminal, domain IV"/>
    <property type="match status" value="1"/>
</dbReference>
<dbReference type="InterPro" id="IPR036135">
    <property type="entry name" value="MoeA_linker/N_sf"/>
</dbReference>
<feature type="domain" description="MoaB/Mog" evidence="7">
    <location>
        <begin position="193"/>
        <end position="336"/>
    </location>
</feature>
<dbReference type="Proteomes" id="UP000434052">
    <property type="component" value="Unassembled WGS sequence"/>
</dbReference>
<proteinExistence type="inferred from homology"/>
<dbReference type="SMART" id="SM00852">
    <property type="entry name" value="MoCF_biosynth"/>
    <property type="match status" value="1"/>
</dbReference>
<evidence type="ECO:0000256" key="6">
    <source>
        <dbReference type="RuleBase" id="RU365090"/>
    </source>
</evidence>
<keyword evidence="6" id="KW-0500">Molybdenum</keyword>
<dbReference type="RefSeq" id="WP_144306112.1">
    <property type="nucleotide sequence ID" value="NZ_QMIF01000010.1"/>
</dbReference>
<dbReference type="GO" id="GO:0046872">
    <property type="term" value="F:metal ion binding"/>
    <property type="evidence" value="ECO:0007669"/>
    <property type="project" value="UniProtKB-UniRule"/>
</dbReference>
<comment type="cofactor">
    <cofactor evidence="6">
        <name>Mg(2+)</name>
        <dbReference type="ChEBI" id="CHEBI:18420"/>
    </cofactor>
</comment>
<dbReference type="GO" id="GO:0006777">
    <property type="term" value="P:Mo-molybdopterin cofactor biosynthetic process"/>
    <property type="evidence" value="ECO:0007669"/>
    <property type="project" value="UniProtKB-UniRule"/>
</dbReference>
<evidence type="ECO:0000256" key="3">
    <source>
        <dbReference type="ARBA" id="ARBA00010763"/>
    </source>
</evidence>
<dbReference type="GO" id="GO:0005829">
    <property type="term" value="C:cytosol"/>
    <property type="evidence" value="ECO:0007669"/>
    <property type="project" value="TreeGrafter"/>
</dbReference>
<sequence>MRSFFQVLSVAEVVLKLTSFPPLPVETVPLSDALGRVLAAGVTADEDLPLAARSSMDGYAVRAEDLFGAGELSPAYIECVAQVSVDKPTERAIGPGECASIVTGGILPEGADAVVMVEHTSALEGDESGGVVTGTIEVRRAVAPGEHVMLRGEDAESGSEALSAGIRLRPQEIGLLAALGKTEVPVGRLPRAAVLSTGDEVIPIDQKPRPGQVRDVNSPALAAMIARAGATPISLGLVPDQEAALEKALREGLEQCDALFLSGGSSIGVRDLTLAVVSRLPGAEILAHGVAMRPGKPLVLARVEQGGSAKAIFGLPGQVTSAQVVMHVLGLPFLRGLMGDTASFSWSRRAFVPAVMGRNVASKQGREDYVRIRLERSSKQELPVAQPVLGPSGLLRTLVEADGLVRIPAGDEGLYEGRKVAVCPLWHPGEEPEGLS</sequence>
<comment type="similarity">
    <text evidence="3 6">Belongs to the MoeA family.</text>
</comment>
<keyword evidence="6" id="KW-0479">Metal-binding</keyword>
<organism evidence="8 9">
    <name type="scientific">Oceanidesulfovibrio marinus</name>
    <dbReference type="NCBI Taxonomy" id="370038"/>
    <lineage>
        <taxon>Bacteria</taxon>
        <taxon>Pseudomonadati</taxon>
        <taxon>Thermodesulfobacteriota</taxon>
        <taxon>Desulfovibrionia</taxon>
        <taxon>Desulfovibrionales</taxon>
        <taxon>Desulfovibrionaceae</taxon>
        <taxon>Oceanidesulfovibrio</taxon>
    </lineage>
</organism>
<dbReference type="InterPro" id="IPR005110">
    <property type="entry name" value="MoeA_linker/N"/>
</dbReference>
<evidence type="ECO:0000256" key="5">
    <source>
        <dbReference type="ARBA" id="ARBA00047317"/>
    </source>
</evidence>
<dbReference type="InterPro" id="IPR038987">
    <property type="entry name" value="MoeA-like"/>
</dbReference>
<keyword evidence="6" id="KW-0460">Magnesium</keyword>
<dbReference type="SUPFAM" id="SSF53218">
    <property type="entry name" value="Molybdenum cofactor biosynthesis proteins"/>
    <property type="match status" value="1"/>
</dbReference>
<evidence type="ECO:0000313" key="9">
    <source>
        <dbReference type="Proteomes" id="UP000434052"/>
    </source>
</evidence>
<keyword evidence="4 6" id="KW-0501">Molybdenum cofactor biosynthesis</keyword>
<dbReference type="PANTHER" id="PTHR10192">
    <property type="entry name" value="MOLYBDOPTERIN BIOSYNTHESIS PROTEIN"/>
    <property type="match status" value="1"/>
</dbReference>
<evidence type="ECO:0000256" key="1">
    <source>
        <dbReference type="ARBA" id="ARBA00002901"/>
    </source>
</evidence>
<dbReference type="PANTHER" id="PTHR10192:SF5">
    <property type="entry name" value="GEPHYRIN"/>
    <property type="match status" value="1"/>
</dbReference>
<evidence type="ECO:0000313" key="8">
    <source>
        <dbReference type="EMBL" id="TVM32493.1"/>
    </source>
</evidence>
<name>A0A6P1ZDR5_9BACT</name>
<comment type="catalytic activity">
    <reaction evidence="5">
        <text>adenylyl-molybdopterin + molybdate = Mo-molybdopterin + AMP + H(+)</text>
        <dbReference type="Rhea" id="RHEA:35047"/>
        <dbReference type="ChEBI" id="CHEBI:15378"/>
        <dbReference type="ChEBI" id="CHEBI:36264"/>
        <dbReference type="ChEBI" id="CHEBI:62727"/>
        <dbReference type="ChEBI" id="CHEBI:71302"/>
        <dbReference type="ChEBI" id="CHEBI:456215"/>
        <dbReference type="EC" id="2.10.1.1"/>
    </reaction>
</comment>
<comment type="caution">
    <text evidence="8">The sequence shown here is derived from an EMBL/GenBank/DDBJ whole genome shotgun (WGS) entry which is preliminary data.</text>
</comment>
<evidence type="ECO:0000256" key="4">
    <source>
        <dbReference type="ARBA" id="ARBA00023150"/>
    </source>
</evidence>
<dbReference type="InterPro" id="IPR001453">
    <property type="entry name" value="MoaB/Mog_dom"/>
</dbReference>
<gene>
    <name evidence="8" type="ORF">DQK91_14550</name>
</gene>
<dbReference type="Gene3D" id="2.170.190.11">
    <property type="entry name" value="Molybdopterin biosynthesis moea protein, domain 3"/>
    <property type="match status" value="1"/>
</dbReference>
<dbReference type="SUPFAM" id="SSF63882">
    <property type="entry name" value="MoeA N-terminal region -like"/>
    <property type="match status" value="1"/>
</dbReference>
<dbReference type="InterPro" id="IPR036425">
    <property type="entry name" value="MoaB/Mog-like_dom_sf"/>
</dbReference>
<dbReference type="NCBIfam" id="NF045515">
    <property type="entry name" value="Glp_gephyrin"/>
    <property type="match status" value="1"/>
</dbReference>